<accession>A0A3N1ZR18</accession>
<evidence type="ECO:0000313" key="2">
    <source>
        <dbReference type="EMBL" id="ROR53340.1"/>
    </source>
</evidence>
<evidence type="ECO:0000256" key="1">
    <source>
        <dbReference type="SAM" id="MobiDB-lite"/>
    </source>
</evidence>
<evidence type="ECO:0000313" key="3">
    <source>
        <dbReference type="Proteomes" id="UP000275749"/>
    </source>
</evidence>
<feature type="region of interest" description="Disordered" evidence="1">
    <location>
        <begin position="93"/>
        <end position="129"/>
    </location>
</feature>
<proteinExistence type="predicted"/>
<comment type="caution">
    <text evidence="2">The sequence shown here is derived from an EMBL/GenBank/DDBJ whole genome shotgun (WGS) entry which is preliminary data.</text>
</comment>
<sequence length="129" mass="14279">MNQLNLDESLYRQQQVQNNFIPNWSRASRPERDAVSLARDNYVGMAQADLGLAATEPKFAAGARIQPAPHPEWRDWRERDIYYEDLASTRLAELQPANGTGGPRGLGPSTAGPTTARPDCTQLKSTPQT</sequence>
<name>A0A3N1ZR18_9ACTN</name>
<organism evidence="2 3">
    <name type="scientific">Luteococcus japonicus</name>
    <dbReference type="NCBI Taxonomy" id="33984"/>
    <lineage>
        <taxon>Bacteria</taxon>
        <taxon>Bacillati</taxon>
        <taxon>Actinomycetota</taxon>
        <taxon>Actinomycetes</taxon>
        <taxon>Propionibacteriales</taxon>
        <taxon>Propionibacteriaceae</taxon>
        <taxon>Luteococcus</taxon>
    </lineage>
</organism>
<dbReference type="EMBL" id="RKHG01000001">
    <property type="protein sequence ID" value="ROR53340.1"/>
    <property type="molecule type" value="Genomic_DNA"/>
</dbReference>
<gene>
    <name evidence="2" type="ORF">EDD41_0481</name>
</gene>
<dbReference type="Proteomes" id="UP000275749">
    <property type="component" value="Unassembled WGS sequence"/>
</dbReference>
<protein>
    <submittedName>
        <fullName evidence="2">Uncharacterized protein</fullName>
    </submittedName>
</protein>
<dbReference type="AlphaFoldDB" id="A0A3N1ZR18"/>
<reference evidence="2 3" key="1">
    <citation type="submission" date="2018-11" db="EMBL/GenBank/DDBJ databases">
        <title>Sequencing the genomes of 1000 actinobacteria strains.</title>
        <authorList>
            <person name="Klenk H.-P."/>
        </authorList>
    </citation>
    <scope>NUCLEOTIDE SEQUENCE [LARGE SCALE GENOMIC DNA]</scope>
    <source>
        <strain evidence="2 3">DSM 10546</strain>
    </source>
</reference>
<dbReference type="RefSeq" id="WP_148060446.1">
    <property type="nucleotide sequence ID" value="NZ_RKHG01000001.1"/>
</dbReference>